<gene>
    <name evidence="3" type="ORF">RQM59_00915</name>
</gene>
<feature type="chain" id="PRO_5046787732" evidence="2">
    <location>
        <begin position="19"/>
        <end position="293"/>
    </location>
</feature>
<evidence type="ECO:0000313" key="3">
    <source>
        <dbReference type="EMBL" id="MDT7830918.1"/>
    </source>
</evidence>
<evidence type="ECO:0000256" key="1">
    <source>
        <dbReference type="SAM" id="MobiDB-lite"/>
    </source>
</evidence>
<feature type="compositionally biased region" description="Polar residues" evidence="1">
    <location>
        <begin position="144"/>
        <end position="157"/>
    </location>
</feature>
<name>A0ABU3LCH6_9FLAO</name>
<feature type="region of interest" description="Disordered" evidence="1">
    <location>
        <begin position="144"/>
        <end position="165"/>
    </location>
</feature>
<comment type="caution">
    <text evidence="3">The sequence shown here is derived from an EMBL/GenBank/DDBJ whole genome shotgun (WGS) entry which is preliminary data.</text>
</comment>
<accession>A0ABU3LCH6</accession>
<keyword evidence="2" id="KW-0732">Signal</keyword>
<reference evidence="3 4" key="1">
    <citation type="submission" date="2023-09" db="EMBL/GenBank/DDBJ databases">
        <title>Novel taxa isolated from Blanes Bay.</title>
        <authorList>
            <person name="Rey-Velasco X."/>
            <person name="Lucena T."/>
        </authorList>
    </citation>
    <scope>NUCLEOTIDE SEQUENCE [LARGE SCALE GENOMIC DNA]</scope>
    <source>
        <strain evidence="3 4">S356</strain>
    </source>
</reference>
<organism evidence="3 4">
    <name type="scientific">Asprobacillus argus</name>
    <dbReference type="NCBI Taxonomy" id="3076534"/>
    <lineage>
        <taxon>Bacteria</taxon>
        <taxon>Pseudomonadati</taxon>
        <taxon>Bacteroidota</taxon>
        <taxon>Flavobacteriia</taxon>
        <taxon>Flavobacteriales</taxon>
        <taxon>Flavobacteriaceae</taxon>
        <taxon>Asprobacillus</taxon>
    </lineage>
</organism>
<feature type="signal peptide" evidence="2">
    <location>
        <begin position="1"/>
        <end position="18"/>
    </location>
</feature>
<dbReference type="Proteomes" id="UP001257277">
    <property type="component" value="Unassembled WGS sequence"/>
</dbReference>
<evidence type="ECO:0000313" key="4">
    <source>
        <dbReference type="Proteomes" id="UP001257277"/>
    </source>
</evidence>
<protein>
    <submittedName>
        <fullName evidence="3">FISUMP domain-containing protein</fullName>
    </submittedName>
</protein>
<keyword evidence="4" id="KW-1185">Reference proteome</keyword>
<evidence type="ECO:0000256" key="2">
    <source>
        <dbReference type="SAM" id="SignalP"/>
    </source>
</evidence>
<sequence>MRKIIVGASLLVMTICNAQIGIGTNTPDPSAALEVQSTTKGFLPPRMTETQMSAISAPAEGLMVYCTNCSPKGLYIFDGFVFNNTAGTASVGTPSVTGAGGAVWMDRNLGATQVATSSTDYLAYGNLYQWGRTSDGHEVINWTSSTTSDNAEQSNETAGPVASGAEGTNFITVPSQQDWLTVQDDARWDGANKGVHDPCPTNFRVPTIAEWDAERLSWSSNNSSGAFASPLKLTLASSRLINGELFFPSFVAYYWSSTVSGNNARHLSFNTTSAELNSFARAHGTPIRCIRTY</sequence>
<dbReference type="RefSeq" id="WP_349240174.1">
    <property type="nucleotide sequence ID" value="NZ_JAVTTO010000001.1"/>
</dbReference>
<dbReference type="EMBL" id="JAVTTO010000001">
    <property type="protein sequence ID" value="MDT7830918.1"/>
    <property type="molecule type" value="Genomic_DNA"/>
</dbReference>
<proteinExistence type="predicted"/>